<accession>A0A7X1N7P9</accession>
<dbReference type="RefSeq" id="WP_152756820.1">
    <property type="nucleotide sequence ID" value="NZ_WHNP01000006.1"/>
</dbReference>
<organism evidence="1 2">
    <name type="scientific">Paraburkholderia franconis</name>
    <dbReference type="NCBI Taxonomy" id="2654983"/>
    <lineage>
        <taxon>Bacteria</taxon>
        <taxon>Pseudomonadati</taxon>
        <taxon>Pseudomonadota</taxon>
        <taxon>Betaproteobacteria</taxon>
        <taxon>Burkholderiales</taxon>
        <taxon>Burkholderiaceae</taxon>
        <taxon>Paraburkholderia</taxon>
    </lineage>
</organism>
<comment type="caution">
    <text evidence="1">The sequence shown here is derived from an EMBL/GenBank/DDBJ whole genome shotgun (WGS) entry which is preliminary data.</text>
</comment>
<dbReference type="EMBL" id="WHNP01000006">
    <property type="protein sequence ID" value="MPW16927.1"/>
    <property type="molecule type" value="Genomic_DNA"/>
</dbReference>
<proteinExistence type="predicted"/>
<dbReference type="AlphaFoldDB" id="A0A7X1N7P9"/>
<gene>
    <name evidence="1" type="ORF">GCT13_08280</name>
</gene>
<keyword evidence="2" id="KW-1185">Reference proteome</keyword>
<sequence length="98" mass="11398">MPLPSIQHGRGWKDNYETFECLVIRLRGPVRSVRNGRRSANWIYADVYLPEKYSVNATGRMFNPDGTYPVEVPINWNRNSLRAFLASGDLEWDVRDQP</sequence>
<protein>
    <submittedName>
        <fullName evidence="1">Uncharacterized protein</fullName>
    </submittedName>
</protein>
<evidence type="ECO:0000313" key="1">
    <source>
        <dbReference type="EMBL" id="MPW16927.1"/>
    </source>
</evidence>
<reference evidence="1 2" key="1">
    <citation type="submission" date="2019-10" db="EMBL/GenBank/DDBJ databases">
        <title>Paraburkholderia sp. isolated from nodules of Mimosa pudica from Brazilian Atlantic Forest soils.</title>
        <authorList>
            <person name="Paulitsch F."/>
            <person name="Hungria M."/>
            <person name="Dall'Agnol R."/>
        </authorList>
    </citation>
    <scope>NUCLEOTIDE SEQUENCE [LARGE SCALE GENOMIC DNA]</scope>
    <source>
        <strain evidence="1 2">CNPSo 3157</strain>
    </source>
</reference>
<dbReference type="Proteomes" id="UP000484381">
    <property type="component" value="Unassembled WGS sequence"/>
</dbReference>
<evidence type="ECO:0000313" key="2">
    <source>
        <dbReference type="Proteomes" id="UP000484381"/>
    </source>
</evidence>
<name>A0A7X1N7P9_9BURK</name>